<keyword evidence="4" id="KW-1185">Reference proteome</keyword>
<gene>
    <name evidence="3" type="ORF">SAMN05444372_103249</name>
</gene>
<comment type="similarity">
    <text evidence="1">Belongs to the universal stress protein A family.</text>
</comment>
<dbReference type="CDD" id="cd00293">
    <property type="entry name" value="USP-like"/>
    <property type="match status" value="1"/>
</dbReference>
<proteinExistence type="inferred from homology"/>
<dbReference type="SUPFAM" id="SSF52402">
    <property type="entry name" value="Adenine nucleotide alpha hydrolases-like"/>
    <property type="match status" value="2"/>
</dbReference>
<evidence type="ECO:0000313" key="4">
    <source>
        <dbReference type="Proteomes" id="UP000184020"/>
    </source>
</evidence>
<evidence type="ECO:0000256" key="1">
    <source>
        <dbReference type="ARBA" id="ARBA00008791"/>
    </source>
</evidence>
<dbReference type="Gene3D" id="3.40.50.620">
    <property type="entry name" value="HUPs"/>
    <property type="match status" value="2"/>
</dbReference>
<dbReference type="Proteomes" id="UP000184020">
    <property type="component" value="Unassembled WGS sequence"/>
</dbReference>
<protein>
    <submittedName>
        <fullName evidence="3">Nucleotide-binding universal stress protein, UspA family</fullName>
    </submittedName>
</protein>
<dbReference type="STRING" id="229205.SAMN05444372_103249"/>
<dbReference type="AlphaFoldDB" id="A0A1M5I254"/>
<evidence type="ECO:0000259" key="2">
    <source>
        <dbReference type="Pfam" id="PF00582"/>
    </source>
</evidence>
<dbReference type="RefSeq" id="WP_073017801.1">
    <property type="nucleotide sequence ID" value="NZ_FQWF01000003.1"/>
</dbReference>
<dbReference type="PRINTS" id="PR01438">
    <property type="entry name" value="UNVRSLSTRESS"/>
</dbReference>
<dbReference type="InterPro" id="IPR006015">
    <property type="entry name" value="Universal_stress_UspA"/>
</dbReference>
<dbReference type="PANTHER" id="PTHR46268:SF6">
    <property type="entry name" value="UNIVERSAL STRESS PROTEIN UP12"/>
    <property type="match status" value="1"/>
</dbReference>
<organism evidence="3 4">
    <name type="scientific">Flavobacterium micromati</name>
    <dbReference type="NCBI Taxonomy" id="229205"/>
    <lineage>
        <taxon>Bacteria</taxon>
        <taxon>Pseudomonadati</taxon>
        <taxon>Bacteroidota</taxon>
        <taxon>Flavobacteriia</taxon>
        <taxon>Flavobacteriales</taxon>
        <taxon>Flavobacteriaceae</taxon>
        <taxon>Flavobacterium</taxon>
    </lineage>
</organism>
<dbReference type="InterPro" id="IPR006016">
    <property type="entry name" value="UspA"/>
</dbReference>
<accession>A0A1M5I254</accession>
<reference evidence="4" key="1">
    <citation type="submission" date="2016-11" db="EMBL/GenBank/DDBJ databases">
        <authorList>
            <person name="Varghese N."/>
            <person name="Submissions S."/>
        </authorList>
    </citation>
    <scope>NUCLEOTIDE SEQUENCE [LARGE SCALE GENOMIC DNA]</scope>
    <source>
        <strain evidence="4">DSM 17659</strain>
    </source>
</reference>
<dbReference type="PANTHER" id="PTHR46268">
    <property type="entry name" value="STRESS RESPONSE PROTEIN NHAX"/>
    <property type="match status" value="1"/>
</dbReference>
<name>A0A1M5I254_9FLAO</name>
<evidence type="ECO:0000313" key="3">
    <source>
        <dbReference type="EMBL" id="SHG22404.1"/>
    </source>
</evidence>
<feature type="domain" description="UspA" evidence="2">
    <location>
        <begin position="1"/>
        <end position="148"/>
    </location>
</feature>
<dbReference type="OrthoDB" id="9788959at2"/>
<dbReference type="EMBL" id="FQWF01000003">
    <property type="protein sequence ID" value="SHG22404.1"/>
    <property type="molecule type" value="Genomic_DNA"/>
</dbReference>
<dbReference type="InterPro" id="IPR014729">
    <property type="entry name" value="Rossmann-like_a/b/a_fold"/>
</dbReference>
<sequence length="277" mass="31264">MSKKILFPTDFSVASKNAFIYALQLADSINAEIVTIHVYEPPQAHFVNAVAYLHEIYDVTELATFENYRDEVPALRTVAEVNNLGHIKMSHVLIAGDTVSQIRKMAENDYFDIVIMGTKGGTSFRESVFGTVATKVMNEVKSLILVIPADCNYQAIKKILFLTQYKSVDTESFKKIVSFSKTVNAHLDCLRIISSHDNEAIDAREDWKQLADSETVNFHLIEGSDTEGLTLEFIKSNAINLVSMHVYHKNFFEKFFETSISKKLALHINIPLLAIHE</sequence>
<dbReference type="Pfam" id="PF00582">
    <property type="entry name" value="Usp"/>
    <property type="match status" value="1"/>
</dbReference>